<dbReference type="SUPFAM" id="SSF52540">
    <property type="entry name" value="P-loop containing nucleoside triphosphate hydrolases"/>
    <property type="match status" value="1"/>
</dbReference>
<name>M3INZ1_CANMX</name>
<feature type="non-terminal residue" evidence="1">
    <location>
        <position position="276"/>
    </location>
</feature>
<dbReference type="EMBL" id="AOGT01001250">
    <property type="protein sequence ID" value="EMG48116.1"/>
    <property type="molecule type" value="Genomic_DNA"/>
</dbReference>
<evidence type="ECO:0000313" key="1">
    <source>
        <dbReference type="EMBL" id="EMG48116.1"/>
    </source>
</evidence>
<protein>
    <submittedName>
        <fullName evidence="1">Uncharacterized protein</fullName>
    </submittedName>
</protein>
<sequence length="276" mass="31286">MSERSANSMSFAEYQQVLQQFKNTNLTSKQTKQYATITNSSSKKKPFDQYETDIVDYCVEKFSPQLTSILHYPSLGTYYNKSALATFLSDILDNPKHIINSNEYSILWNESQDSKNSSFSVMFSFDSPVLEMLSSDVTKEFESHPFTLGQSFFLFNNHDKPWCGYISEIDVDETSESVTLEISVYHWVKHPLPKTSHNKSLNLVIASVQATRILNALKEFFNTIFTNLILGKESLNLNSPKIPCLFNNTRLNSSQKTAITAALNNKITIIRGPPGT</sequence>
<dbReference type="eggNOG" id="KOG1802">
    <property type="taxonomic scope" value="Eukaryota"/>
</dbReference>
<dbReference type="STRING" id="1245528.M3INZ1"/>
<evidence type="ECO:0000313" key="2">
    <source>
        <dbReference type="Proteomes" id="UP000011777"/>
    </source>
</evidence>
<organism evidence="1 2">
    <name type="scientific">Candida maltosa (strain Xu316)</name>
    <name type="common">Yeast</name>
    <dbReference type="NCBI Taxonomy" id="1245528"/>
    <lineage>
        <taxon>Eukaryota</taxon>
        <taxon>Fungi</taxon>
        <taxon>Dikarya</taxon>
        <taxon>Ascomycota</taxon>
        <taxon>Saccharomycotina</taxon>
        <taxon>Pichiomycetes</taxon>
        <taxon>Debaryomycetaceae</taxon>
        <taxon>Candida/Lodderomyces clade</taxon>
        <taxon>Candida</taxon>
    </lineage>
</organism>
<comment type="caution">
    <text evidence="1">The sequence shown here is derived from an EMBL/GenBank/DDBJ whole genome shotgun (WGS) entry which is preliminary data.</text>
</comment>
<gene>
    <name evidence="1" type="ORF">G210_1377</name>
</gene>
<reference evidence="1 2" key="1">
    <citation type="submission" date="2013-02" db="EMBL/GenBank/DDBJ databases">
        <title>Genome sequence of Candida maltosa Xu316, a potential industrial strain for xylitol and ethanol production.</title>
        <authorList>
            <person name="Yu J."/>
            <person name="Wang Q."/>
            <person name="Geng X."/>
            <person name="Bao W."/>
            <person name="He P."/>
            <person name="Cai J."/>
        </authorList>
    </citation>
    <scope>NUCLEOTIDE SEQUENCE [LARGE SCALE GENOMIC DNA]</scope>
    <source>
        <strain evidence="2">Xu316</strain>
    </source>
</reference>
<dbReference type="HOGENOM" id="CLU_1010271_0_0_1"/>
<dbReference type="AlphaFoldDB" id="M3INZ1"/>
<dbReference type="Proteomes" id="UP000011777">
    <property type="component" value="Unassembled WGS sequence"/>
</dbReference>
<keyword evidence="2" id="KW-1185">Reference proteome</keyword>
<dbReference type="Gene3D" id="3.40.50.300">
    <property type="entry name" value="P-loop containing nucleotide triphosphate hydrolases"/>
    <property type="match status" value="1"/>
</dbReference>
<proteinExistence type="predicted"/>
<accession>M3INZ1</accession>
<dbReference type="InterPro" id="IPR027417">
    <property type="entry name" value="P-loop_NTPase"/>
</dbReference>